<organism evidence="1 2">
    <name type="scientific">Nocardioides fonticola</name>
    <dbReference type="NCBI Taxonomy" id="450363"/>
    <lineage>
        <taxon>Bacteria</taxon>
        <taxon>Bacillati</taxon>
        <taxon>Actinomycetota</taxon>
        <taxon>Actinomycetes</taxon>
        <taxon>Propionibacteriales</taxon>
        <taxon>Nocardioidaceae</taxon>
        <taxon>Nocardioides</taxon>
    </lineage>
</organism>
<dbReference type="RefSeq" id="WP_344732974.1">
    <property type="nucleotide sequence ID" value="NZ_BAAAZH010000012.1"/>
</dbReference>
<reference evidence="2" key="1">
    <citation type="journal article" date="2019" name="Int. J. Syst. Evol. Microbiol.">
        <title>The Global Catalogue of Microorganisms (GCM) 10K type strain sequencing project: providing services to taxonomists for standard genome sequencing and annotation.</title>
        <authorList>
            <consortium name="The Broad Institute Genomics Platform"/>
            <consortium name="The Broad Institute Genome Sequencing Center for Infectious Disease"/>
            <person name="Wu L."/>
            <person name="Ma J."/>
        </authorList>
    </citation>
    <scope>NUCLEOTIDE SEQUENCE [LARGE SCALE GENOMIC DNA]</scope>
    <source>
        <strain evidence="2">JCM 16703</strain>
    </source>
</reference>
<keyword evidence="2" id="KW-1185">Reference proteome</keyword>
<evidence type="ECO:0000313" key="2">
    <source>
        <dbReference type="Proteomes" id="UP001501495"/>
    </source>
</evidence>
<accession>A0ABP7XK75</accession>
<name>A0ABP7XK75_9ACTN</name>
<dbReference type="EMBL" id="BAAAZH010000012">
    <property type="protein sequence ID" value="GAA4117287.1"/>
    <property type="molecule type" value="Genomic_DNA"/>
</dbReference>
<sequence length="77" mass="7939">MIACAKCGATAEPVDRGPGRCTLPRPWEHYSSDALVSRPTPHECGAVWCSDCVGALLADLVEAMRVTGAVAAVGGAR</sequence>
<comment type="caution">
    <text evidence="1">The sequence shown here is derived from an EMBL/GenBank/DDBJ whole genome shotgun (WGS) entry which is preliminary data.</text>
</comment>
<evidence type="ECO:0000313" key="1">
    <source>
        <dbReference type="EMBL" id="GAA4117287.1"/>
    </source>
</evidence>
<protein>
    <submittedName>
        <fullName evidence="1">Uncharacterized protein</fullName>
    </submittedName>
</protein>
<proteinExistence type="predicted"/>
<dbReference type="Proteomes" id="UP001501495">
    <property type="component" value="Unassembled WGS sequence"/>
</dbReference>
<gene>
    <name evidence="1" type="ORF">GCM10022215_17760</name>
</gene>